<proteinExistence type="predicted"/>
<keyword evidence="2" id="KW-0472">Membrane</keyword>
<dbReference type="Gene3D" id="3.30.470.20">
    <property type="entry name" value="ATP-grasp fold, B domain"/>
    <property type="match status" value="1"/>
</dbReference>
<dbReference type="PROSITE" id="PS50975">
    <property type="entry name" value="ATP_GRASP"/>
    <property type="match status" value="1"/>
</dbReference>
<dbReference type="KEGG" id="nch:A0U93_13415"/>
<evidence type="ECO:0000259" key="3">
    <source>
        <dbReference type="PROSITE" id="PS50975"/>
    </source>
</evidence>
<dbReference type="OrthoDB" id="9775266at2"/>
<dbReference type="EMBL" id="CP014691">
    <property type="protein sequence ID" value="AQS88753.1"/>
    <property type="molecule type" value="Genomic_DNA"/>
</dbReference>
<dbReference type="AlphaFoldDB" id="A0A1U9KSE3"/>
<protein>
    <recommendedName>
        <fullName evidence="3">ATP-grasp domain-containing protein</fullName>
    </recommendedName>
</protein>
<evidence type="ECO:0000256" key="2">
    <source>
        <dbReference type="SAM" id="Phobius"/>
    </source>
</evidence>
<sequence length="367" mass="41336">MSDALRNAGRISVSDKDARMERVLSPSEFLPGWVIYGPLVIFWILSGLRYRDFAVATLANPHIPSGGLCNESKSEILAQGGPDATRHVAPWRTFPTGPAAFETALKEMSAAGFSFPVVLKPDIGCKGAGVRLVSSREQLRDTLRQYADDTLVMLQAFIPYENEAGIFYSRQPTEQHGRILSMTFKSPPEVTGDGVRTLRDLVLAHPRAGKVPHIYLPRLTGRLDTIPKQGERVRLVFTGNHSKGSQFRDATSLVSRQLSERIDRIAQSYPDFHHGRIDLRFRSIDSLRAGQDFQIIEVNGIGSEPIHMWSPEKNLLDIYRIQFDFYGRAFRIGDLMKKRGHRGAGTMNMLWQWRRQTALIATYPQSE</sequence>
<keyword evidence="2" id="KW-1133">Transmembrane helix</keyword>
<dbReference type="STRING" id="320497.A0U93_13415"/>
<evidence type="ECO:0000313" key="4">
    <source>
        <dbReference type="EMBL" id="AQS88753.1"/>
    </source>
</evidence>
<dbReference type="SUPFAM" id="SSF56059">
    <property type="entry name" value="Glutathione synthetase ATP-binding domain-like"/>
    <property type="match status" value="1"/>
</dbReference>
<dbReference type="Proteomes" id="UP000188604">
    <property type="component" value="Chromosome"/>
</dbReference>
<gene>
    <name evidence="4" type="ORF">A0U93_13415</name>
</gene>
<dbReference type="RefSeq" id="WP_077807800.1">
    <property type="nucleotide sequence ID" value="NZ_BJXS01000001.1"/>
</dbReference>
<keyword evidence="1" id="KW-0547">Nucleotide-binding</keyword>
<dbReference type="InterPro" id="IPR011761">
    <property type="entry name" value="ATP-grasp"/>
</dbReference>
<keyword evidence="2" id="KW-0812">Transmembrane</keyword>
<organism evidence="4 5">
    <name type="scientific">Neoasaia chiangmaiensis</name>
    <dbReference type="NCBI Taxonomy" id="320497"/>
    <lineage>
        <taxon>Bacteria</taxon>
        <taxon>Pseudomonadati</taxon>
        <taxon>Pseudomonadota</taxon>
        <taxon>Alphaproteobacteria</taxon>
        <taxon>Acetobacterales</taxon>
        <taxon>Acetobacteraceae</taxon>
        <taxon>Neoasaia</taxon>
    </lineage>
</organism>
<feature type="transmembrane region" description="Helical" evidence="2">
    <location>
        <begin position="29"/>
        <end position="48"/>
    </location>
</feature>
<accession>A0A1U9KSE3</accession>
<evidence type="ECO:0000256" key="1">
    <source>
        <dbReference type="PROSITE-ProRule" id="PRU00409"/>
    </source>
</evidence>
<name>A0A1U9KSE3_9PROT</name>
<keyword evidence="1" id="KW-0067">ATP-binding</keyword>
<reference evidence="4 5" key="1">
    <citation type="submission" date="2016-03" db="EMBL/GenBank/DDBJ databases">
        <title>Acetic acid bacteria sequencing.</title>
        <authorList>
            <person name="Brandt J."/>
            <person name="Jakob F."/>
            <person name="Vogel R.F."/>
        </authorList>
    </citation>
    <scope>NUCLEOTIDE SEQUENCE [LARGE SCALE GENOMIC DNA]</scope>
    <source>
        <strain evidence="4 5">NBRC 101099</strain>
    </source>
</reference>
<dbReference type="GO" id="GO:0046872">
    <property type="term" value="F:metal ion binding"/>
    <property type="evidence" value="ECO:0007669"/>
    <property type="project" value="InterPro"/>
</dbReference>
<keyword evidence="5" id="KW-1185">Reference proteome</keyword>
<evidence type="ECO:0000313" key="5">
    <source>
        <dbReference type="Proteomes" id="UP000188604"/>
    </source>
</evidence>
<dbReference type="GO" id="GO:0005524">
    <property type="term" value="F:ATP binding"/>
    <property type="evidence" value="ECO:0007669"/>
    <property type="project" value="UniProtKB-UniRule"/>
</dbReference>
<feature type="domain" description="ATP-grasp" evidence="3">
    <location>
        <begin position="86"/>
        <end position="327"/>
    </location>
</feature>